<feature type="compositionally biased region" description="Basic and acidic residues" evidence="1">
    <location>
        <begin position="33"/>
        <end position="44"/>
    </location>
</feature>
<name>A0A026WW03_OOCBI</name>
<feature type="compositionally biased region" description="Basic residues" evidence="1">
    <location>
        <begin position="1"/>
        <end position="10"/>
    </location>
</feature>
<feature type="region of interest" description="Disordered" evidence="1">
    <location>
        <begin position="1"/>
        <end position="92"/>
    </location>
</feature>
<feature type="compositionally biased region" description="Acidic residues" evidence="1">
    <location>
        <begin position="45"/>
        <end position="58"/>
    </location>
</feature>
<evidence type="ECO:0000256" key="1">
    <source>
        <dbReference type="SAM" id="MobiDB-lite"/>
    </source>
</evidence>
<sequence length="127" mass="14062">MAGTKRKRYVVHAGGQRQRPRGSDVGGGGGSSEGRDREKKRDIADDGTAEEDEEGWPEEGDRAKSSSSRSAAGWKGDTKMEKRRKKENSRVSHRCELHHWNISNIRATSQIGKADHSRFTETSVDPG</sequence>
<keyword evidence="3" id="KW-1185">Reference proteome</keyword>
<evidence type="ECO:0000313" key="3">
    <source>
        <dbReference type="Proteomes" id="UP000053097"/>
    </source>
</evidence>
<dbReference type="AlphaFoldDB" id="A0A026WW03"/>
<evidence type="ECO:0000313" key="2">
    <source>
        <dbReference type="EMBL" id="EZA60172.1"/>
    </source>
</evidence>
<dbReference type="EMBL" id="KK107079">
    <property type="protein sequence ID" value="EZA60172.1"/>
    <property type="molecule type" value="Genomic_DNA"/>
</dbReference>
<organism evidence="2 3">
    <name type="scientific">Ooceraea biroi</name>
    <name type="common">Clonal raider ant</name>
    <name type="synonym">Cerapachys biroi</name>
    <dbReference type="NCBI Taxonomy" id="2015173"/>
    <lineage>
        <taxon>Eukaryota</taxon>
        <taxon>Metazoa</taxon>
        <taxon>Ecdysozoa</taxon>
        <taxon>Arthropoda</taxon>
        <taxon>Hexapoda</taxon>
        <taxon>Insecta</taxon>
        <taxon>Pterygota</taxon>
        <taxon>Neoptera</taxon>
        <taxon>Endopterygota</taxon>
        <taxon>Hymenoptera</taxon>
        <taxon>Apocrita</taxon>
        <taxon>Aculeata</taxon>
        <taxon>Formicoidea</taxon>
        <taxon>Formicidae</taxon>
        <taxon>Dorylinae</taxon>
        <taxon>Ooceraea</taxon>
    </lineage>
</organism>
<feature type="region of interest" description="Disordered" evidence="1">
    <location>
        <begin position="108"/>
        <end position="127"/>
    </location>
</feature>
<reference evidence="2 3" key="1">
    <citation type="journal article" date="2014" name="Curr. Biol.">
        <title>The genome of the clonal raider ant Cerapachys biroi.</title>
        <authorList>
            <person name="Oxley P.R."/>
            <person name="Ji L."/>
            <person name="Fetter-Pruneda I."/>
            <person name="McKenzie S.K."/>
            <person name="Li C."/>
            <person name="Hu H."/>
            <person name="Zhang G."/>
            <person name="Kronauer D.J."/>
        </authorList>
    </citation>
    <scope>NUCLEOTIDE SEQUENCE [LARGE SCALE GENOMIC DNA]</scope>
</reference>
<gene>
    <name evidence="2" type="ORF">X777_15109</name>
</gene>
<protein>
    <submittedName>
        <fullName evidence="2">Uncharacterized protein</fullName>
    </submittedName>
</protein>
<proteinExistence type="predicted"/>
<dbReference type="Proteomes" id="UP000053097">
    <property type="component" value="Unassembled WGS sequence"/>
</dbReference>
<accession>A0A026WW03</accession>